<dbReference type="Proteomes" id="UP001280581">
    <property type="component" value="Unassembled WGS sequence"/>
</dbReference>
<gene>
    <name evidence="1" type="ORF">GRF29_28g2280611</name>
</gene>
<dbReference type="EMBL" id="WVTA01000004">
    <property type="protein sequence ID" value="KAK3214166.1"/>
    <property type="molecule type" value="Genomic_DNA"/>
</dbReference>
<evidence type="ECO:0000313" key="2">
    <source>
        <dbReference type="Proteomes" id="UP001280581"/>
    </source>
</evidence>
<keyword evidence="2" id="KW-1185">Reference proteome</keyword>
<proteinExistence type="predicted"/>
<evidence type="ECO:0000313" key="1">
    <source>
        <dbReference type="EMBL" id="KAK3214166.1"/>
    </source>
</evidence>
<protein>
    <recommendedName>
        <fullName evidence="3">F-box domain-containing protein</fullName>
    </recommendedName>
</protein>
<name>A0AAN6M4V9_9PLEO</name>
<evidence type="ECO:0008006" key="3">
    <source>
        <dbReference type="Google" id="ProtNLM"/>
    </source>
</evidence>
<reference evidence="1 2" key="1">
    <citation type="submission" date="2021-02" db="EMBL/GenBank/DDBJ databases">
        <title>Genome assembly of Pseudopithomyces chartarum.</title>
        <authorList>
            <person name="Jauregui R."/>
            <person name="Singh J."/>
            <person name="Voisey C."/>
        </authorList>
    </citation>
    <scope>NUCLEOTIDE SEQUENCE [LARGE SCALE GENOMIC DNA]</scope>
    <source>
        <strain evidence="1 2">AGR01</strain>
    </source>
</reference>
<comment type="caution">
    <text evidence="1">The sequence shown here is derived from an EMBL/GenBank/DDBJ whole genome shotgun (WGS) entry which is preliminary data.</text>
</comment>
<accession>A0AAN6M4V9</accession>
<organism evidence="1 2">
    <name type="scientific">Pseudopithomyces chartarum</name>
    <dbReference type="NCBI Taxonomy" id="1892770"/>
    <lineage>
        <taxon>Eukaryota</taxon>
        <taxon>Fungi</taxon>
        <taxon>Dikarya</taxon>
        <taxon>Ascomycota</taxon>
        <taxon>Pezizomycotina</taxon>
        <taxon>Dothideomycetes</taxon>
        <taxon>Pleosporomycetidae</taxon>
        <taxon>Pleosporales</taxon>
        <taxon>Massarineae</taxon>
        <taxon>Didymosphaeriaceae</taxon>
        <taxon>Pseudopithomyces</taxon>
    </lineage>
</organism>
<dbReference type="AlphaFoldDB" id="A0AAN6M4V9"/>
<sequence length="409" mass="45739">MLACLDQLPAELLLLILNYVSIDNQATLSLASLCLTSPRIRGLAEPYLYESYSNKDHIEKPHLFPLSLIKRPSLADHVREIDLHVPYRGYLEPIPEDALRDLLAAIDAMNLPSDLTRKYKDFIGLLGVPRIAACAELVLVLASRHLESLSLYLKNFGGIIRPEEFFMISHILFDTPNWSGNFEKVRSVSIKFSGFNRGLYDFAFVFKMPSLRHVEFTGCEERSLGQSLGWDNHGKLEANLGQWGLVHDSGVETIILRASDFGHSVVNVLLNCCKAVKSLHVEVDLPKSEWGIFQFFRLQDALCRHTGSLEQLVIVQDAKNRSRQKEPGFGNSGTLAFLSQLCRLRSVVVPWRPLAANLDVGSMHLALDYDHWASHIIALRTFLPPSAGNVSICNGNVHYGDTKHLSGLA</sequence>